<keyword evidence="2" id="KW-1185">Reference proteome</keyword>
<proteinExistence type="predicted"/>
<protein>
    <submittedName>
        <fullName evidence="1">Uncharacterized protein</fullName>
    </submittedName>
</protein>
<sequence length="283" mass="32728">MMLLDLICADCLLEQIESKKVTEQSEHFVPVPFEMVNDSGIYNFNCQKGHNSISYLINIEFEILFEYGLNALADGYYREAISSFTSAMERYFEFFIKVILKNSGTEYENIDKIWKQISKQSERQLGAYLTLYAQTFRELPMVLSSNKEVPFRNKVIHQGYIPSKKEAIEYGERIMEVIESSLIPLKKLYPDLTKDVFDNYGYHSKAKIILEKQEKDTGRELNAGGVNILTTISVLAGRERHDIDTRNGNIESQIIRVLQHRNPRGISLFNQQYPENKKGKASR</sequence>
<organism evidence="1 2">
    <name type="scientific">Pseudozobellia thermophila</name>
    <dbReference type="NCBI Taxonomy" id="192903"/>
    <lineage>
        <taxon>Bacteria</taxon>
        <taxon>Pseudomonadati</taxon>
        <taxon>Bacteroidota</taxon>
        <taxon>Flavobacteriia</taxon>
        <taxon>Flavobacteriales</taxon>
        <taxon>Flavobacteriaceae</taxon>
        <taxon>Pseudozobellia</taxon>
    </lineage>
</organism>
<dbReference type="AlphaFoldDB" id="A0A1M6PJR5"/>
<accession>A0A1M6PJR5</accession>
<evidence type="ECO:0000313" key="1">
    <source>
        <dbReference type="EMBL" id="SHK08202.1"/>
    </source>
</evidence>
<gene>
    <name evidence="1" type="ORF">SAMN04488513_1243</name>
</gene>
<evidence type="ECO:0000313" key="2">
    <source>
        <dbReference type="Proteomes" id="UP000184543"/>
    </source>
</evidence>
<dbReference type="Proteomes" id="UP000184543">
    <property type="component" value="Unassembled WGS sequence"/>
</dbReference>
<reference evidence="2" key="1">
    <citation type="submission" date="2016-11" db="EMBL/GenBank/DDBJ databases">
        <authorList>
            <person name="Varghese N."/>
            <person name="Submissions S."/>
        </authorList>
    </citation>
    <scope>NUCLEOTIDE SEQUENCE [LARGE SCALE GENOMIC DNA]</scope>
    <source>
        <strain evidence="2">DSM 19858</strain>
    </source>
</reference>
<dbReference type="OrthoDB" id="9110500at2"/>
<name>A0A1M6PJR5_9FLAO</name>
<dbReference type="EMBL" id="FQYU01000024">
    <property type="protein sequence ID" value="SHK08202.1"/>
    <property type="molecule type" value="Genomic_DNA"/>
</dbReference>
<dbReference type="RefSeq" id="WP_072996059.1">
    <property type="nucleotide sequence ID" value="NZ_FQYU01000024.1"/>
</dbReference>